<dbReference type="EnsemblMetazoa" id="ASIC002685-RA">
    <property type="protein sequence ID" value="ASIC002685-PA"/>
    <property type="gene ID" value="ASIC002685"/>
</dbReference>
<protein>
    <submittedName>
        <fullName evidence="2">Dvir\GJ16705-PA-like protein</fullName>
    </submittedName>
    <submittedName>
        <fullName evidence="3">MADF domain-containing protein</fullName>
    </submittedName>
</protein>
<accession>A0A084VCL8</accession>
<dbReference type="InterPro" id="IPR006578">
    <property type="entry name" value="MADF-dom"/>
</dbReference>
<dbReference type="Proteomes" id="UP000030765">
    <property type="component" value="Unassembled WGS sequence"/>
</dbReference>
<evidence type="ECO:0000313" key="4">
    <source>
        <dbReference type="Proteomes" id="UP000030765"/>
    </source>
</evidence>
<name>A0A084VCL8_ANOSI</name>
<evidence type="ECO:0000259" key="1">
    <source>
        <dbReference type="Pfam" id="PF10545"/>
    </source>
</evidence>
<reference evidence="3" key="2">
    <citation type="submission" date="2020-05" db="UniProtKB">
        <authorList>
            <consortium name="EnsemblMetazoa"/>
        </authorList>
    </citation>
    <scope>IDENTIFICATION</scope>
</reference>
<evidence type="ECO:0000313" key="3">
    <source>
        <dbReference type="EnsemblMetazoa" id="ASIC002685-PA"/>
    </source>
</evidence>
<reference evidence="2 4" key="1">
    <citation type="journal article" date="2014" name="BMC Genomics">
        <title>Genome sequence of Anopheles sinensis provides insight into genetics basis of mosquito competence for malaria parasites.</title>
        <authorList>
            <person name="Zhou D."/>
            <person name="Zhang D."/>
            <person name="Ding G."/>
            <person name="Shi L."/>
            <person name="Hou Q."/>
            <person name="Ye Y."/>
            <person name="Xu Y."/>
            <person name="Zhou H."/>
            <person name="Xiong C."/>
            <person name="Li S."/>
            <person name="Yu J."/>
            <person name="Hong S."/>
            <person name="Yu X."/>
            <person name="Zou P."/>
            <person name="Chen C."/>
            <person name="Chang X."/>
            <person name="Wang W."/>
            <person name="Lv Y."/>
            <person name="Sun Y."/>
            <person name="Ma L."/>
            <person name="Shen B."/>
            <person name="Zhu C."/>
        </authorList>
    </citation>
    <scope>NUCLEOTIDE SEQUENCE [LARGE SCALE GENOMIC DNA]</scope>
</reference>
<dbReference type="OrthoDB" id="7744468at2759"/>
<dbReference type="VEuPathDB" id="VectorBase:ASIC002685"/>
<keyword evidence="4" id="KW-1185">Reference proteome</keyword>
<evidence type="ECO:0000313" key="2">
    <source>
        <dbReference type="EMBL" id="KFB35712.1"/>
    </source>
</evidence>
<dbReference type="Pfam" id="PF10545">
    <property type="entry name" value="MADF_DNA_bdg"/>
    <property type="match status" value="1"/>
</dbReference>
<dbReference type="EMBL" id="ATLV01010837">
    <property type="status" value="NOT_ANNOTATED_CDS"/>
    <property type="molecule type" value="Genomic_DNA"/>
</dbReference>
<feature type="domain" description="MADF" evidence="1">
    <location>
        <begin position="11"/>
        <end position="49"/>
    </location>
</feature>
<organism evidence="2">
    <name type="scientific">Anopheles sinensis</name>
    <name type="common">Mosquito</name>
    <dbReference type="NCBI Taxonomy" id="74873"/>
    <lineage>
        <taxon>Eukaryota</taxon>
        <taxon>Metazoa</taxon>
        <taxon>Ecdysozoa</taxon>
        <taxon>Arthropoda</taxon>
        <taxon>Hexapoda</taxon>
        <taxon>Insecta</taxon>
        <taxon>Pterygota</taxon>
        <taxon>Neoptera</taxon>
        <taxon>Endopterygota</taxon>
        <taxon>Diptera</taxon>
        <taxon>Nematocera</taxon>
        <taxon>Culicoidea</taxon>
        <taxon>Culicidae</taxon>
        <taxon>Anophelinae</taxon>
        <taxon>Anopheles</taxon>
    </lineage>
</organism>
<sequence length="73" mass="8570">MVDARIDEEKLILLVQERRHLWNIKNVDYKNKHMSSRAWKEIGAELNVHDAAEGQFEKLSKALDKTAEFDKCD</sequence>
<dbReference type="AlphaFoldDB" id="A0A084VCL8"/>
<dbReference type="EMBL" id="ATLV01010836">
    <property type="status" value="NOT_ANNOTATED_CDS"/>
    <property type="molecule type" value="Genomic_DNA"/>
</dbReference>
<proteinExistence type="predicted"/>
<gene>
    <name evidence="2" type="ORF">ZHAS_00002685</name>
</gene>
<dbReference type="EMBL" id="KE524620">
    <property type="protein sequence ID" value="KFB35712.1"/>
    <property type="molecule type" value="Genomic_DNA"/>
</dbReference>